<keyword evidence="3" id="KW-1185">Reference proteome</keyword>
<dbReference type="Gene3D" id="3.20.20.120">
    <property type="entry name" value="Enolase-like C-terminal domain"/>
    <property type="match status" value="1"/>
</dbReference>
<dbReference type="OrthoDB" id="3044141at2759"/>
<evidence type="ECO:0000313" key="3">
    <source>
        <dbReference type="Proteomes" id="UP000219338"/>
    </source>
</evidence>
<accession>A0A284RMF8</accession>
<organism evidence="2 3">
    <name type="scientific">Armillaria ostoyae</name>
    <name type="common">Armillaria root rot fungus</name>
    <dbReference type="NCBI Taxonomy" id="47428"/>
    <lineage>
        <taxon>Eukaryota</taxon>
        <taxon>Fungi</taxon>
        <taxon>Dikarya</taxon>
        <taxon>Basidiomycota</taxon>
        <taxon>Agaricomycotina</taxon>
        <taxon>Agaricomycetes</taxon>
        <taxon>Agaricomycetidae</taxon>
        <taxon>Agaricales</taxon>
        <taxon>Marasmiineae</taxon>
        <taxon>Physalacriaceae</taxon>
        <taxon>Armillaria</taxon>
    </lineage>
</organism>
<dbReference type="Proteomes" id="UP000219338">
    <property type="component" value="Unassembled WGS sequence"/>
</dbReference>
<evidence type="ECO:0000256" key="1">
    <source>
        <dbReference type="SAM" id="MobiDB-lite"/>
    </source>
</evidence>
<name>A0A284RMF8_ARMOS</name>
<protein>
    <submittedName>
        <fullName evidence="2">Uncharacterized protein</fullName>
    </submittedName>
</protein>
<feature type="region of interest" description="Disordered" evidence="1">
    <location>
        <begin position="137"/>
        <end position="159"/>
    </location>
</feature>
<dbReference type="SUPFAM" id="SSF51604">
    <property type="entry name" value="Enolase C-terminal domain-like"/>
    <property type="match status" value="1"/>
</dbReference>
<dbReference type="STRING" id="47428.A0A284RMF8"/>
<dbReference type="EMBL" id="FUEG01000011">
    <property type="protein sequence ID" value="SJL09905.1"/>
    <property type="molecule type" value="Genomic_DNA"/>
</dbReference>
<dbReference type="AlphaFoldDB" id="A0A284RMF8"/>
<gene>
    <name evidence="2" type="ORF">ARMOST_13286</name>
</gene>
<proteinExistence type="predicted"/>
<feature type="compositionally biased region" description="Basic and acidic residues" evidence="1">
    <location>
        <begin position="142"/>
        <end position="151"/>
    </location>
</feature>
<dbReference type="InterPro" id="IPR036849">
    <property type="entry name" value="Enolase-like_C_sf"/>
</dbReference>
<reference evidence="3" key="1">
    <citation type="journal article" date="2017" name="Nat. Ecol. Evol.">
        <title>Genome expansion and lineage-specific genetic innovations in the forest pathogenic fungi Armillaria.</title>
        <authorList>
            <person name="Sipos G."/>
            <person name="Prasanna A.N."/>
            <person name="Walter M.C."/>
            <person name="O'Connor E."/>
            <person name="Balint B."/>
            <person name="Krizsan K."/>
            <person name="Kiss B."/>
            <person name="Hess J."/>
            <person name="Varga T."/>
            <person name="Slot J."/>
            <person name="Riley R."/>
            <person name="Boka B."/>
            <person name="Rigling D."/>
            <person name="Barry K."/>
            <person name="Lee J."/>
            <person name="Mihaltcheva S."/>
            <person name="LaButti K."/>
            <person name="Lipzen A."/>
            <person name="Waldron R."/>
            <person name="Moloney N.M."/>
            <person name="Sperisen C."/>
            <person name="Kredics L."/>
            <person name="Vagvoelgyi C."/>
            <person name="Patrignani A."/>
            <person name="Fitzpatrick D."/>
            <person name="Nagy I."/>
            <person name="Doyle S."/>
            <person name="Anderson J.B."/>
            <person name="Grigoriev I.V."/>
            <person name="Gueldener U."/>
            <person name="Muensterkoetter M."/>
            <person name="Nagy L.G."/>
        </authorList>
    </citation>
    <scope>NUCLEOTIDE SEQUENCE [LARGE SCALE GENOMIC DNA]</scope>
    <source>
        <strain evidence="3">C18/9</strain>
    </source>
</reference>
<evidence type="ECO:0000313" key="2">
    <source>
        <dbReference type="EMBL" id="SJL09905.1"/>
    </source>
</evidence>
<sequence length="159" mass="17678">MDGIAVIRHRPRYMGLTPEDSRGAYVRGSIKDGISFYITGSEPTTMGFWGSKVPLPYDPDEGLKKNIEFFRKHRESVGPDYLIMVDCWMALNIQCTIELATVSWICSSLPQESMNTPSTDSASVSRAVTSNPVVPSLASTLDAERTEDDTPRTGIWAWQ</sequence>